<sequence length="189" mass="21158">MMDIDKDENPSNKIENRLYKTAISGIMLNKDKYGNFHPLNLTSSKPKKLGLISRLIGKTRASTSKFGLPDRLVTTSNSLNRWRHDKFESLVSYTPGSMIYVRNLPQSVTSDELKIEKGGLVSAFVGFVGAESAQKAIESFHKSEMNGRTIKVSLSDTGIYLFNLIYELGKKQRNKSNSTGRVSIFDRMG</sequence>
<dbReference type="InterPro" id="IPR000504">
    <property type="entry name" value="RRM_dom"/>
</dbReference>
<dbReference type="GeneID" id="3863146"/>
<gene>
    <name evidence="3" type="ORF">TA08960</name>
</gene>
<dbReference type="InterPro" id="IPR012677">
    <property type="entry name" value="Nucleotide-bd_a/b_plait_sf"/>
</dbReference>
<name>Q4U9D3_THEAN</name>
<dbReference type="EMBL" id="CR940353">
    <property type="protein sequence ID" value="CAI76570.1"/>
    <property type="molecule type" value="Genomic_DNA"/>
</dbReference>
<dbReference type="CDD" id="cd00590">
    <property type="entry name" value="RRM_SF"/>
    <property type="match status" value="1"/>
</dbReference>
<dbReference type="OMA" id="MIDSCIY"/>
<evidence type="ECO:0000313" key="3">
    <source>
        <dbReference type="EMBL" id="CAI76570.1"/>
    </source>
</evidence>
<dbReference type="STRING" id="5874.Q4U9D3"/>
<dbReference type="KEGG" id="tan:TA08960"/>
<reference evidence="3 4" key="1">
    <citation type="journal article" date="2005" name="Science">
        <title>Genome of the host-cell transforming parasite Theileria annulata compared with T. parva.</title>
        <authorList>
            <person name="Pain A."/>
            <person name="Renauld H."/>
            <person name="Berriman M."/>
            <person name="Murphy L."/>
            <person name="Yeats C.A."/>
            <person name="Weir W."/>
            <person name="Kerhornou A."/>
            <person name="Aslett M."/>
            <person name="Bishop R."/>
            <person name="Bouchier C."/>
            <person name="Cochet M."/>
            <person name="Coulson R.M.R."/>
            <person name="Cronin A."/>
            <person name="de Villiers E.P."/>
            <person name="Fraser A."/>
            <person name="Fosker N."/>
            <person name="Gardner M."/>
            <person name="Goble A."/>
            <person name="Griffiths-Jones S."/>
            <person name="Harris D.E."/>
            <person name="Katzer F."/>
            <person name="Larke N."/>
            <person name="Lord A."/>
            <person name="Maser P."/>
            <person name="McKellar S."/>
            <person name="Mooney P."/>
            <person name="Morton F."/>
            <person name="Nene V."/>
            <person name="O'Neil S."/>
            <person name="Price C."/>
            <person name="Quail M.A."/>
            <person name="Rabbinowitsch E."/>
            <person name="Rawlings N.D."/>
            <person name="Rutter S."/>
            <person name="Saunders D."/>
            <person name="Seeger K."/>
            <person name="Shah T."/>
            <person name="Squares R."/>
            <person name="Squares S."/>
            <person name="Tivey A."/>
            <person name="Walker A.R."/>
            <person name="Woodward J."/>
            <person name="Dobbelaere D.A.E."/>
            <person name="Langsley G."/>
            <person name="Rajandream M.A."/>
            <person name="McKeever D."/>
            <person name="Shiels B."/>
            <person name="Tait A."/>
            <person name="Barrell B.G."/>
            <person name="Hall N."/>
        </authorList>
    </citation>
    <scope>NUCLEOTIDE SEQUENCE [LARGE SCALE GENOMIC DNA]</scope>
    <source>
        <strain evidence="4">Ankara</strain>
    </source>
</reference>
<dbReference type="eggNOG" id="ENOG502QYGE">
    <property type="taxonomic scope" value="Eukaryota"/>
</dbReference>
<dbReference type="SMART" id="SM00360">
    <property type="entry name" value="RRM"/>
    <property type="match status" value="1"/>
</dbReference>
<dbReference type="Proteomes" id="UP000001950">
    <property type="component" value="Chromosome 4"/>
</dbReference>
<dbReference type="AlphaFoldDB" id="Q4U9D3"/>
<dbReference type="InParanoid" id="Q4U9D3"/>
<dbReference type="Gene3D" id="3.30.70.330">
    <property type="match status" value="1"/>
</dbReference>
<dbReference type="PROSITE" id="PS50102">
    <property type="entry name" value="RRM"/>
    <property type="match status" value="1"/>
</dbReference>
<dbReference type="InterPro" id="IPR035979">
    <property type="entry name" value="RBD_domain_sf"/>
</dbReference>
<proteinExistence type="predicted"/>
<dbReference type="OrthoDB" id="361089at2759"/>
<dbReference type="SUPFAM" id="SSF54928">
    <property type="entry name" value="RNA-binding domain, RBD"/>
    <property type="match status" value="1"/>
</dbReference>
<keyword evidence="4" id="KW-1185">Reference proteome</keyword>
<organism evidence="3 4">
    <name type="scientific">Theileria annulata</name>
    <dbReference type="NCBI Taxonomy" id="5874"/>
    <lineage>
        <taxon>Eukaryota</taxon>
        <taxon>Sar</taxon>
        <taxon>Alveolata</taxon>
        <taxon>Apicomplexa</taxon>
        <taxon>Aconoidasida</taxon>
        <taxon>Piroplasmida</taxon>
        <taxon>Theileriidae</taxon>
        <taxon>Theileria</taxon>
    </lineage>
</organism>
<dbReference type="RefSeq" id="XP_953195.1">
    <property type="nucleotide sequence ID" value="XM_948102.1"/>
</dbReference>
<evidence type="ECO:0000313" key="4">
    <source>
        <dbReference type="Proteomes" id="UP000001950"/>
    </source>
</evidence>
<dbReference type="VEuPathDB" id="PiroplasmaDB:TA08960"/>
<keyword evidence="1" id="KW-0694">RNA-binding</keyword>
<dbReference type="GO" id="GO:0003723">
    <property type="term" value="F:RNA binding"/>
    <property type="evidence" value="ECO:0007669"/>
    <property type="project" value="UniProtKB-UniRule"/>
</dbReference>
<feature type="domain" description="RRM" evidence="2">
    <location>
        <begin position="97"/>
        <end position="157"/>
    </location>
</feature>
<protein>
    <recommendedName>
        <fullName evidence="2">RRM domain-containing protein</fullName>
    </recommendedName>
</protein>
<accession>Q4U9D3</accession>
<evidence type="ECO:0000256" key="1">
    <source>
        <dbReference type="PROSITE-ProRule" id="PRU00176"/>
    </source>
</evidence>
<evidence type="ECO:0000259" key="2">
    <source>
        <dbReference type="PROSITE" id="PS50102"/>
    </source>
</evidence>